<dbReference type="SUPFAM" id="SSF54211">
    <property type="entry name" value="Ribosomal protein S5 domain 2-like"/>
    <property type="match status" value="1"/>
</dbReference>
<dbReference type="RefSeq" id="WP_164454093.1">
    <property type="nucleotide sequence ID" value="NZ_JAAIJQ010000057.1"/>
</dbReference>
<dbReference type="InterPro" id="IPR004422">
    <property type="entry name" value="RFAP_synthase"/>
</dbReference>
<protein>
    <submittedName>
        <fullName evidence="5">GHMP kinase</fullName>
    </submittedName>
</protein>
<dbReference type="GO" id="GO:0016301">
    <property type="term" value="F:kinase activity"/>
    <property type="evidence" value="ECO:0007669"/>
    <property type="project" value="UniProtKB-KW"/>
</dbReference>
<organism evidence="5 6">
    <name type="scientific">Thiorhodococcus minor</name>
    <dbReference type="NCBI Taxonomy" id="57489"/>
    <lineage>
        <taxon>Bacteria</taxon>
        <taxon>Pseudomonadati</taxon>
        <taxon>Pseudomonadota</taxon>
        <taxon>Gammaproteobacteria</taxon>
        <taxon>Chromatiales</taxon>
        <taxon>Chromatiaceae</taxon>
        <taxon>Thiorhodococcus</taxon>
    </lineage>
</organism>
<dbReference type="InterPro" id="IPR013750">
    <property type="entry name" value="GHMP_kinase_C_dom"/>
</dbReference>
<dbReference type="InterPro" id="IPR006204">
    <property type="entry name" value="GHMP_kinase_N_dom"/>
</dbReference>
<dbReference type="Gene3D" id="3.30.230.10">
    <property type="match status" value="1"/>
</dbReference>
<dbReference type="InterPro" id="IPR014721">
    <property type="entry name" value="Ribsml_uS5_D2-typ_fold_subgr"/>
</dbReference>
<dbReference type="GO" id="GO:0005524">
    <property type="term" value="F:ATP binding"/>
    <property type="evidence" value="ECO:0007669"/>
    <property type="project" value="InterPro"/>
</dbReference>
<dbReference type="PIRSF" id="PIRSF004884">
    <property type="entry name" value="Sugar_kin_arch"/>
    <property type="match status" value="1"/>
</dbReference>
<dbReference type="Pfam" id="PF00288">
    <property type="entry name" value="GHMP_kinases_N"/>
    <property type="match status" value="1"/>
</dbReference>
<evidence type="ECO:0000259" key="3">
    <source>
        <dbReference type="Pfam" id="PF00288"/>
    </source>
</evidence>
<keyword evidence="6" id="KW-1185">Reference proteome</keyword>
<evidence type="ECO:0000313" key="5">
    <source>
        <dbReference type="EMBL" id="NEV63629.1"/>
    </source>
</evidence>
<dbReference type="NCBIfam" id="TIGR00144">
    <property type="entry name" value="beta_RFAP_syn"/>
    <property type="match status" value="1"/>
</dbReference>
<evidence type="ECO:0000256" key="2">
    <source>
        <dbReference type="ARBA" id="ARBA00022777"/>
    </source>
</evidence>
<dbReference type="EMBL" id="JAAIJQ010000057">
    <property type="protein sequence ID" value="NEV63629.1"/>
    <property type="molecule type" value="Genomic_DNA"/>
</dbReference>
<proteinExistence type="predicted"/>
<keyword evidence="1" id="KW-0808">Transferase</keyword>
<name>A0A6M0K2L6_9GAMM</name>
<evidence type="ECO:0000313" key="6">
    <source>
        <dbReference type="Proteomes" id="UP000483379"/>
    </source>
</evidence>
<dbReference type="Pfam" id="PF08544">
    <property type="entry name" value="GHMP_kinases_C"/>
    <property type="match status" value="1"/>
</dbReference>
<keyword evidence="2 5" id="KW-0418">Kinase</keyword>
<dbReference type="PANTHER" id="PTHR20861">
    <property type="entry name" value="HOMOSERINE/4-DIPHOSPHOCYTIDYL-2-C-METHYL-D-ERYTHRITOL KINASE"/>
    <property type="match status" value="1"/>
</dbReference>
<feature type="domain" description="GHMP kinase N-terminal" evidence="3">
    <location>
        <begin position="72"/>
        <end position="146"/>
    </location>
</feature>
<dbReference type="Proteomes" id="UP000483379">
    <property type="component" value="Unassembled WGS sequence"/>
</dbReference>
<evidence type="ECO:0000256" key="1">
    <source>
        <dbReference type="ARBA" id="ARBA00022679"/>
    </source>
</evidence>
<dbReference type="AlphaFoldDB" id="A0A6M0K2L6"/>
<reference evidence="5 6" key="1">
    <citation type="submission" date="2020-02" db="EMBL/GenBank/DDBJ databases">
        <title>Genome sequences of Thiorhodococcus mannitoliphagus and Thiorhodococcus minor, purple sulfur photosynthetic bacteria in the gammaproteobacterial family, Chromatiaceae.</title>
        <authorList>
            <person name="Aviles F.A."/>
            <person name="Meyer T.E."/>
            <person name="Kyndt J.A."/>
        </authorList>
    </citation>
    <scope>NUCLEOTIDE SEQUENCE [LARGE SCALE GENOMIC DNA]</scope>
    <source>
        <strain evidence="5 6">DSM 11518</strain>
    </source>
</reference>
<evidence type="ECO:0000259" key="4">
    <source>
        <dbReference type="Pfam" id="PF08544"/>
    </source>
</evidence>
<accession>A0A6M0K2L6</accession>
<dbReference type="InterPro" id="IPR020568">
    <property type="entry name" value="Ribosomal_Su5_D2-typ_SF"/>
</dbReference>
<comment type="caution">
    <text evidence="5">The sequence shown here is derived from an EMBL/GenBank/DDBJ whole genome shotgun (WGS) entry which is preliminary data.</text>
</comment>
<feature type="domain" description="GHMP kinase C-terminal" evidence="4">
    <location>
        <begin position="225"/>
        <end position="300"/>
    </location>
</feature>
<dbReference type="PANTHER" id="PTHR20861:SF6">
    <property type="entry name" value="BETA-RIBOFURANOSYLPHENOL 5'-PHOSPHATE SYNTHASE"/>
    <property type="match status" value="1"/>
</dbReference>
<sequence length="339" mass="36008">MAVSSQQRTAPSDWVDVEAPARLHLGFLDLNGGLGRRFGSLGLTLDGLCTSVSAQRCERFSAEGPESQRALAFAEAFAKAEGLEGGARIRVHEAIPGHCGLGSGTQMALAVGTALDALSTSSSDSRAIARTLGRGRRSGIGICAFEDGGFVVDCGRGDQSQGEIPPLALRLPFPEAWRVLLIFDQRGQGLHGEPEVRAFAELPEFPETAAGHLCRLLLMQIVPGLLESALLPVAEGIAEIQRVVGDHFAPAQGGRFTSPAVAAALAWAEAQGFAGVGQSSWGPTGFVLTADAEQARWLEQGLKRRFGELSPLRYRLVRGRNAGAKVRRLEAPIQLRQEI</sequence>
<gene>
    <name evidence="5" type="ORF">G3446_17325</name>
</gene>